<feature type="transmembrane region" description="Helical" evidence="1">
    <location>
        <begin position="109"/>
        <end position="128"/>
    </location>
</feature>
<name>A0A553K4B4_9ACTN</name>
<sequence>MKRWPGIVALVVAVVGVGVMLLPTMEMHWGVDPALGVDPPVSRHSWFDPILPGCGHFDAPLALLAGMTGVLRLGGSVRRGLPSRLAVGFLVASAALPLLGSWVFGSPGWIALMAPIAMGISAAVVVPWRRHLQTNATSLETHARSEL</sequence>
<evidence type="ECO:0000256" key="1">
    <source>
        <dbReference type="SAM" id="Phobius"/>
    </source>
</evidence>
<keyword evidence="1" id="KW-1133">Transmembrane helix</keyword>
<evidence type="ECO:0000313" key="3">
    <source>
        <dbReference type="Proteomes" id="UP000317638"/>
    </source>
</evidence>
<reference evidence="2 3" key="1">
    <citation type="submission" date="2019-07" db="EMBL/GenBank/DDBJ databases">
        <authorList>
            <person name="Zhou L.-Y."/>
        </authorList>
    </citation>
    <scope>NUCLEOTIDE SEQUENCE [LARGE SCALE GENOMIC DNA]</scope>
    <source>
        <strain evidence="2 3">YIM 101269</strain>
    </source>
</reference>
<dbReference type="EMBL" id="VKKG01000001">
    <property type="protein sequence ID" value="TRY19532.1"/>
    <property type="molecule type" value="Genomic_DNA"/>
</dbReference>
<gene>
    <name evidence="2" type="ORF">FOJ82_01110</name>
</gene>
<feature type="transmembrane region" description="Helical" evidence="1">
    <location>
        <begin position="7"/>
        <end position="30"/>
    </location>
</feature>
<keyword evidence="1" id="KW-0472">Membrane</keyword>
<dbReference type="OrthoDB" id="3736120at2"/>
<evidence type="ECO:0008006" key="4">
    <source>
        <dbReference type="Google" id="ProtNLM"/>
    </source>
</evidence>
<organism evidence="2 3">
    <name type="scientific">Tessaracoccus rhinocerotis</name>
    <dbReference type="NCBI Taxonomy" id="1689449"/>
    <lineage>
        <taxon>Bacteria</taxon>
        <taxon>Bacillati</taxon>
        <taxon>Actinomycetota</taxon>
        <taxon>Actinomycetes</taxon>
        <taxon>Propionibacteriales</taxon>
        <taxon>Propionibacteriaceae</taxon>
        <taxon>Tessaracoccus</taxon>
    </lineage>
</organism>
<dbReference type="RefSeq" id="WP_143936621.1">
    <property type="nucleotide sequence ID" value="NZ_VKKG01000001.1"/>
</dbReference>
<feature type="transmembrane region" description="Helical" evidence="1">
    <location>
        <begin position="50"/>
        <end position="73"/>
    </location>
</feature>
<keyword evidence="3" id="KW-1185">Reference proteome</keyword>
<comment type="caution">
    <text evidence="2">The sequence shown here is derived from an EMBL/GenBank/DDBJ whole genome shotgun (WGS) entry which is preliminary data.</text>
</comment>
<proteinExistence type="predicted"/>
<protein>
    <recommendedName>
        <fullName evidence="4">DUF998 domain-containing protein</fullName>
    </recommendedName>
</protein>
<dbReference type="Proteomes" id="UP000317638">
    <property type="component" value="Unassembled WGS sequence"/>
</dbReference>
<dbReference type="AlphaFoldDB" id="A0A553K4B4"/>
<keyword evidence="1" id="KW-0812">Transmembrane</keyword>
<evidence type="ECO:0000313" key="2">
    <source>
        <dbReference type="EMBL" id="TRY19532.1"/>
    </source>
</evidence>
<feature type="transmembrane region" description="Helical" evidence="1">
    <location>
        <begin position="85"/>
        <end position="103"/>
    </location>
</feature>
<accession>A0A553K4B4</accession>